<feature type="transmembrane region" description="Helical" evidence="7">
    <location>
        <begin position="408"/>
        <end position="428"/>
    </location>
</feature>
<evidence type="ECO:0008006" key="9">
    <source>
        <dbReference type="Google" id="ProtNLM"/>
    </source>
</evidence>
<evidence type="ECO:0000313" key="8">
    <source>
        <dbReference type="EMBL" id="VFU66282.1"/>
    </source>
</evidence>
<feature type="transmembrane region" description="Helical" evidence="7">
    <location>
        <begin position="267"/>
        <end position="289"/>
    </location>
</feature>
<evidence type="ECO:0000256" key="5">
    <source>
        <dbReference type="ARBA" id="ARBA00022989"/>
    </source>
</evidence>
<evidence type="ECO:0000256" key="4">
    <source>
        <dbReference type="ARBA" id="ARBA00022692"/>
    </source>
</evidence>
<accession>A0A6N2NGQ5</accession>
<evidence type="ECO:0000256" key="6">
    <source>
        <dbReference type="ARBA" id="ARBA00023136"/>
    </source>
</evidence>
<reference evidence="8" key="1">
    <citation type="submission" date="2019-03" db="EMBL/GenBank/DDBJ databases">
        <authorList>
            <person name="Mank J."/>
            <person name="Almeida P."/>
        </authorList>
    </citation>
    <scope>NUCLEOTIDE SEQUENCE</scope>
    <source>
        <strain evidence="8">78183</strain>
    </source>
</reference>
<feature type="transmembrane region" description="Helical" evidence="7">
    <location>
        <begin position="216"/>
        <end position="234"/>
    </location>
</feature>
<keyword evidence="5 7" id="KW-1133">Transmembrane helix</keyword>
<keyword evidence="3" id="KW-0813">Transport</keyword>
<evidence type="ECO:0000256" key="7">
    <source>
        <dbReference type="SAM" id="Phobius"/>
    </source>
</evidence>
<feature type="transmembrane region" description="Helical" evidence="7">
    <location>
        <begin position="192"/>
        <end position="210"/>
    </location>
</feature>
<evidence type="ECO:0000256" key="1">
    <source>
        <dbReference type="ARBA" id="ARBA00004141"/>
    </source>
</evidence>
<comment type="similarity">
    <text evidence="2">Belongs to the amino acid-polyamine-organocation (APC) superfamily. Cationic amino acid transporter (CAT) (TC 2.A.3.3) family.</text>
</comment>
<feature type="transmembrane region" description="Helical" evidence="7">
    <location>
        <begin position="241"/>
        <end position="261"/>
    </location>
</feature>
<evidence type="ECO:0000256" key="2">
    <source>
        <dbReference type="ARBA" id="ARBA00008572"/>
    </source>
</evidence>
<comment type="subcellular location">
    <subcellularLocation>
        <location evidence="1">Membrane</location>
        <topology evidence="1">Multi-pass membrane protein</topology>
    </subcellularLocation>
</comment>
<dbReference type="PANTHER" id="PTHR43243">
    <property type="entry name" value="INNER MEMBRANE TRANSPORTER YGJI-RELATED"/>
    <property type="match status" value="1"/>
</dbReference>
<protein>
    <recommendedName>
        <fullName evidence="9">Cationic amino acid transporter C-terminal domain-containing protein</fullName>
    </recommendedName>
</protein>
<keyword evidence="6 7" id="KW-0472">Membrane</keyword>
<name>A0A6N2NGQ5_SALVM</name>
<organism evidence="8">
    <name type="scientific">Salix viminalis</name>
    <name type="common">Common osier</name>
    <name type="synonym">Basket willow</name>
    <dbReference type="NCBI Taxonomy" id="40686"/>
    <lineage>
        <taxon>Eukaryota</taxon>
        <taxon>Viridiplantae</taxon>
        <taxon>Streptophyta</taxon>
        <taxon>Embryophyta</taxon>
        <taxon>Tracheophyta</taxon>
        <taxon>Spermatophyta</taxon>
        <taxon>Magnoliopsida</taxon>
        <taxon>eudicotyledons</taxon>
        <taxon>Gunneridae</taxon>
        <taxon>Pentapetalae</taxon>
        <taxon>rosids</taxon>
        <taxon>fabids</taxon>
        <taxon>Malpighiales</taxon>
        <taxon>Salicaceae</taxon>
        <taxon>Saliceae</taxon>
        <taxon>Salix</taxon>
    </lineage>
</organism>
<dbReference type="Pfam" id="PF13520">
    <property type="entry name" value="AA_permease_2"/>
    <property type="match status" value="1"/>
</dbReference>
<dbReference type="InterPro" id="IPR002293">
    <property type="entry name" value="AA/rel_permease1"/>
</dbReference>
<feature type="transmembrane region" description="Helical" evidence="7">
    <location>
        <begin position="333"/>
        <end position="361"/>
    </location>
</feature>
<proteinExistence type="inferred from homology"/>
<dbReference type="GO" id="GO:0015171">
    <property type="term" value="F:amino acid transmembrane transporter activity"/>
    <property type="evidence" value="ECO:0007669"/>
    <property type="project" value="TreeGrafter"/>
</dbReference>
<keyword evidence="4 7" id="KW-0812">Transmembrane</keyword>
<gene>
    <name evidence="8" type="ORF">SVIM_LOCUS514001</name>
</gene>
<feature type="transmembrane region" description="Helical" evidence="7">
    <location>
        <begin position="435"/>
        <end position="455"/>
    </location>
</feature>
<dbReference type="GO" id="GO:0016020">
    <property type="term" value="C:membrane"/>
    <property type="evidence" value="ECO:0007669"/>
    <property type="project" value="UniProtKB-SubCell"/>
</dbReference>
<evidence type="ECO:0000256" key="3">
    <source>
        <dbReference type="ARBA" id="ARBA00022448"/>
    </source>
</evidence>
<sequence>MKMFHHELFHSNNPIFMVYEKTFPIRTSWSSFIASVFGNETKSKILEKVHGKKALNMGDKTYTHKEAIAKALFFGGQDSLPFFLARQHIPGLDVVVDPCAAVLVLVVTGLLCMGIKESTLAQAVDYVCHEFIIIADWMAGYELPAGNRHPGLYFPFGVNGMLAGSATVFFAYIGFDSVASTAEEVKNPQRDLPLGIGLALSVCCCLYMMVSVVSDLIMLWILIPLSPLHLLLMGCNGQRKYLIAAGAVMALCSTLMGSILPQMLIEGAKFCSTLVTGLGSAVLAFFMDVSELAGMERRWDQKWLSSLSLSYFLPARNNSFLPYQFLMEEIGDFLLPSSCVSVGTLLAFTMVAISVLILRYVPPDEVPFPSSQEIIDSVSLRYSTGCQNVTKKSLVFMPLLGMKEQRKIAGWTITATCVGAFLLAYAASDLSIPRLLRFIVCGIGGALLLIGLIVLTCIEQDDARHNFGHSGGMWLFALIPCAVSYFHKVNYSLESPLRKGCFQQSSRDTGS</sequence>
<dbReference type="PANTHER" id="PTHR43243:SF4">
    <property type="entry name" value="CATIONIC AMINO ACID TRANSPORTER 4"/>
    <property type="match status" value="1"/>
</dbReference>
<feature type="transmembrane region" description="Helical" evidence="7">
    <location>
        <begin position="467"/>
        <end position="486"/>
    </location>
</feature>
<feature type="transmembrane region" description="Helical" evidence="7">
    <location>
        <begin position="152"/>
        <end position="172"/>
    </location>
</feature>
<dbReference type="Gene3D" id="1.20.1740.10">
    <property type="entry name" value="Amino acid/polyamine transporter I"/>
    <property type="match status" value="1"/>
</dbReference>
<dbReference type="EMBL" id="CAADRP010002340">
    <property type="protein sequence ID" value="VFU66282.1"/>
    <property type="molecule type" value="Genomic_DNA"/>
</dbReference>
<dbReference type="AlphaFoldDB" id="A0A6N2NGQ5"/>